<feature type="signal peptide" evidence="1">
    <location>
        <begin position="1"/>
        <end position="17"/>
    </location>
</feature>
<evidence type="ECO:0000313" key="3">
    <source>
        <dbReference type="Proteomes" id="UP000223968"/>
    </source>
</evidence>
<accession>A0A2B7XTF8</accession>
<feature type="chain" id="PRO_5012428381" evidence="1">
    <location>
        <begin position="18"/>
        <end position="112"/>
    </location>
</feature>
<sequence>MKLSALALTAFVAATNAASCRYWFPTILTHRYEAGADGVDDIPGICGGLWDNLNRFPACASSSQTSCGQGSNGPGHLHWEFTVTIYCNPGMVESAWWEATRNRFGAITCPAR</sequence>
<gene>
    <name evidence="2" type="ORF">AJ79_04429</name>
</gene>
<reference evidence="2 3" key="1">
    <citation type="submission" date="2017-10" db="EMBL/GenBank/DDBJ databases">
        <title>Comparative genomics in systemic dimorphic fungi from Ajellomycetaceae.</title>
        <authorList>
            <person name="Munoz J.F."/>
            <person name="Mcewen J.G."/>
            <person name="Clay O.K."/>
            <person name="Cuomo C.A."/>
        </authorList>
    </citation>
    <scope>NUCLEOTIDE SEQUENCE [LARGE SCALE GENOMIC DNA]</scope>
    <source>
        <strain evidence="2 3">UAMH5409</strain>
    </source>
</reference>
<evidence type="ECO:0000256" key="1">
    <source>
        <dbReference type="SAM" id="SignalP"/>
    </source>
</evidence>
<dbReference type="Proteomes" id="UP000223968">
    <property type="component" value="Unassembled WGS sequence"/>
</dbReference>
<dbReference type="AlphaFoldDB" id="A0A2B7XTF8"/>
<keyword evidence="1" id="KW-0732">Signal</keyword>
<dbReference type="OrthoDB" id="4386858at2759"/>
<comment type="caution">
    <text evidence="2">The sequence shown here is derived from an EMBL/GenBank/DDBJ whole genome shotgun (WGS) entry which is preliminary data.</text>
</comment>
<name>A0A2B7XTF8_9EURO</name>
<keyword evidence="3" id="KW-1185">Reference proteome</keyword>
<evidence type="ECO:0000313" key="2">
    <source>
        <dbReference type="EMBL" id="PGH12249.1"/>
    </source>
</evidence>
<proteinExistence type="predicted"/>
<protein>
    <submittedName>
        <fullName evidence="2">Uncharacterized protein</fullName>
    </submittedName>
</protein>
<organism evidence="2 3">
    <name type="scientific">Helicocarpus griseus UAMH5409</name>
    <dbReference type="NCBI Taxonomy" id="1447875"/>
    <lineage>
        <taxon>Eukaryota</taxon>
        <taxon>Fungi</taxon>
        <taxon>Dikarya</taxon>
        <taxon>Ascomycota</taxon>
        <taxon>Pezizomycotina</taxon>
        <taxon>Eurotiomycetes</taxon>
        <taxon>Eurotiomycetidae</taxon>
        <taxon>Onygenales</taxon>
        <taxon>Ajellomycetaceae</taxon>
        <taxon>Helicocarpus</taxon>
    </lineage>
</organism>
<dbReference type="EMBL" id="PDNB01000061">
    <property type="protein sequence ID" value="PGH12249.1"/>
    <property type="molecule type" value="Genomic_DNA"/>
</dbReference>